<organism evidence="3 4">
    <name type="scientific">Hymenobacter arizonensis</name>
    <name type="common">Siccationidurans arizonensis</name>
    <dbReference type="NCBI Taxonomy" id="1227077"/>
    <lineage>
        <taxon>Bacteria</taxon>
        <taxon>Pseudomonadati</taxon>
        <taxon>Bacteroidota</taxon>
        <taxon>Cytophagia</taxon>
        <taxon>Cytophagales</taxon>
        <taxon>Hymenobacteraceae</taxon>
        <taxon>Hymenobacter</taxon>
    </lineage>
</organism>
<dbReference type="STRING" id="1227077.SAMN04515668_2343"/>
<dbReference type="RefSeq" id="WP_092672747.1">
    <property type="nucleotide sequence ID" value="NZ_FOXS01000002.1"/>
</dbReference>
<evidence type="ECO:0000313" key="3">
    <source>
        <dbReference type="EMBL" id="SFQ41526.1"/>
    </source>
</evidence>
<evidence type="ECO:0000313" key="4">
    <source>
        <dbReference type="Proteomes" id="UP000199029"/>
    </source>
</evidence>
<feature type="signal peptide" evidence="1">
    <location>
        <begin position="1"/>
        <end position="18"/>
    </location>
</feature>
<dbReference type="OrthoDB" id="1160354at2"/>
<gene>
    <name evidence="3" type="ORF">SAMN04515668_2343</name>
</gene>
<evidence type="ECO:0000259" key="2">
    <source>
        <dbReference type="Pfam" id="PF13568"/>
    </source>
</evidence>
<dbReference type="EMBL" id="FOXS01000002">
    <property type="protein sequence ID" value="SFQ41526.1"/>
    <property type="molecule type" value="Genomic_DNA"/>
</dbReference>
<keyword evidence="1" id="KW-0732">Signal</keyword>
<dbReference type="AlphaFoldDB" id="A0A1I5YBF7"/>
<evidence type="ECO:0000256" key="1">
    <source>
        <dbReference type="SAM" id="SignalP"/>
    </source>
</evidence>
<accession>A0A1I5YBF7</accession>
<feature type="domain" description="Outer membrane protein beta-barrel" evidence="2">
    <location>
        <begin position="20"/>
        <end position="181"/>
    </location>
</feature>
<dbReference type="Proteomes" id="UP000199029">
    <property type="component" value="Unassembled WGS sequence"/>
</dbReference>
<proteinExistence type="predicted"/>
<protein>
    <submittedName>
        <fullName evidence="3">Outer membrane protein beta-barrel domain-containing protein</fullName>
    </submittedName>
</protein>
<dbReference type="Pfam" id="PF13568">
    <property type="entry name" value="OMP_b-brl_2"/>
    <property type="match status" value="1"/>
</dbReference>
<reference evidence="4" key="1">
    <citation type="submission" date="2016-10" db="EMBL/GenBank/DDBJ databases">
        <authorList>
            <person name="Varghese N."/>
            <person name="Submissions S."/>
        </authorList>
    </citation>
    <scope>NUCLEOTIDE SEQUENCE [LARGE SCALE GENOMIC DNA]</scope>
    <source>
        <strain evidence="4">OR362-8,ATCC BAA-1266,JCM 13504</strain>
    </source>
</reference>
<keyword evidence="4" id="KW-1185">Reference proteome</keyword>
<sequence>MKKIIVCLGLLTGFAATAQGQNVRYGFRAGVNLATLTNYNVVGVRRLVGATAGVMADAALSDKLSLHPELLFSQKGLRLDATGPNGFSSRTQTGFNYLDLPVLLRLKFQGLYVEAGPQAGYLLNAETTDTRSSSTVLATTTTTDATEYTRRLDLGYVVGVGYQLPLHLEVGVRYNGGIRSTYSGGGQARNSVVQFQLGYLFGE</sequence>
<dbReference type="InterPro" id="IPR025665">
    <property type="entry name" value="Beta-barrel_OMP_2"/>
</dbReference>
<name>A0A1I5YBF7_HYMAR</name>
<feature type="chain" id="PRO_5011465041" evidence="1">
    <location>
        <begin position="19"/>
        <end position="203"/>
    </location>
</feature>